<dbReference type="Gene3D" id="1.10.645.10">
    <property type="entry name" value="Cytochrome-c3 Hydrogenase, chain B"/>
    <property type="match status" value="1"/>
</dbReference>
<feature type="non-terminal residue" evidence="1">
    <location>
        <position position="274"/>
    </location>
</feature>
<gene>
    <name evidence="1" type="ORF">S03H2_08247</name>
</gene>
<protein>
    <submittedName>
        <fullName evidence="1">Uncharacterized protein</fullName>
    </submittedName>
</protein>
<reference evidence="1" key="1">
    <citation type="journal article" date="2014" name="Front. Microbiol.">
        <title>High frequency of phylogenetically diverse reductive dehalogenase-homologous genes in deep subseafloor sedimentary metagenomes.</title>
        <authorList>
            <person name="Kawai M."/>
            <person name="Futagami T."/>
            <person name="Toyoda A."/>
            <person name="Takaki Y."/>
            <person name="Nishi S."/>
            <person name="Hori S."/>
            <person name="Arai W."/>
            <person name="Tsubouchi T."/>
            <person name="Morono Y."/>
            <person name="Uchiyama I."/>
            <person name="Ito T."/>
            <person name="Fujiyama A."/>
            <person name="Inagaki F."/>
            <person name="Takami H."/>
        </authorList>
    </citation>
    <scope>NUCLEOTIDE SEQUENCE</scope>
    <source>
        <strain evidence="1">Expedition CK06-06</strain>
    </source>
</reference>
<evidence type="ECO:0000313" key="1">
    <source>
        <dbReference type="EMBL" id="GAH29429.1"/>
    </source>
</evidence>
<dbReference type="AlphaFoldDB" id="X1FJ56"/>
<dbReference type="PANTHER" id="PTHR43600:SF4">
    <property type="entry name" value="CYTOSOLIC NIFE-HYDROGENASE, ALPHA SUBUNIT"/>
    <property type="match status" value="1"/>
</dbReference>
<dbReference type="InterPro" id="IPR029014">
    <property type="entry name" value="NiFe-Hase_large"/>
</dbReference>
<comment type="caution">
    <text evidence="1">The sequence shown here is derived from an EMBL/GenBank/DDBJ whole genome shotgun (WGS) entry which is preliminary data.</text>
</comment>
<dbReference type="SUPFAM" id="SSF56762">
    <property type="entry name" value="HydB/Nqo4-like"/>
    <property type="match status" value="1"/>
</dbReference>
<dbReference type="PANTHER" id="PTHR43600">
    <property type="entry name" value="COENZYME F420 HYDROGENASE, SUBUNIT ALPHA"/>
    <property type="match status" value="1"/>
</dbReference>
<organism evidence="1">
    <name type="scientific">marine sediment metagenome</name>
    <dbReference type="NCBI Taxonomy" id="412755"/>
    <lineage>
        <taxon>unclassified sequences</taxon>
        <taxon>metagenomes</taxon>
        <taxon>ecological metagenomes</taxon>
    </lineage>
</organism>
<name>X1FJ56_9ZZZZ</name>
<feature type="non-terminal residue" evidence="1">
    <location>
        <position position="1"/>
    </location>
</feature>
<dbReference type="EMBL" id="BARU01003975">
    <property type="protein sequence ID" value="GAH29429.1"/>
    <property type="molecule type" value="Genomic_DNA"/>
</dbReference>
<accession>X1FJ56</accession>
<sequence>LLSGELIQSHIMHYFFQSFPDLLKIFKINTIINEPYNLINYNPHLTTNVFNLIKIGSEINKLIGGRVLHPITPIPGGLIFNPTRKSLIFTEKYLKKGIYYIETLIENFIDLFSAFDPPTEFNLSNPIYFGLKNNMGFDRYEGDLRIKRNETTYDDFQAKNYSKYFDKDSNLYGITFKSNSKNEILTGPIARYRLTQNYGIDKISEYMGNFGKKWKSNLLFLNFLQLIESYYEIQKSVEILNTTSLKSKTKLKQLNSIKKSNGIGVIEAPRGILM</sequence>
<proteinExistence type="predicted"/>